<accession>A0A7J2U0U6</accession>
<proteinExistence type="predicted"/>
<organism evidence="1">
    <name type="scientific">Ignisphaera aggregans</name>
    <dbReference type="NCBI Taxonomy" id="334771"/>
    <lineage>
        <taxon>Archaea</taxon>
        <taxon>Thermoproteota</taxon>
        <taxon>Thermoprotei</taxon>
        <taxon>Desulfurococcales</taxon>
        <taxon>Desulfurococcaceae</taxon>
        <taxon>Ignisphaera</taxon>
    </lineage>
</organism>
<sequence>MPPEIVFGVPDMMIKIWEYMSNIKIMINSIRWKWGKPSVEAVWVDSGGYQIMTRGLKIDLNETIERYRRIEGDYYMSLDVPPNKFCETSKELVAKNIRNFEYLFTKLEKNIVPVIHCYESILLFDAIDTYKSYGVKVVAYGGAVPPSLAKGGKGSRTTPLIPLAIITKVFNGHVHVLGLGGTSVLYTALQYLQVASLDSSSWRVKAAYGKVIIPGRGERYVGNGSAKFGRKDLLPEDLDTLVKSLEQTGFPYISEVELLLKTFRGRALINAWIVKHYPHVLEETNGYAWIINFSKKLSNMSVNELVALLDKKFKTLHKT</sequence>
<protein>
    <recommendedName>
        <fullName evidence="2">tRNA-ribosyltransferase</fullName>
    </recommendedName>
</protein>
<dbReference type="AlphaFoldDB" id="A0A7J2U0U6"/>
<dbReference type="Gene3D" id="3.20.20.105">
    <property type="entry name" value="Queuine tRNA-ribosyltransferase-like"/>
    <property type="match status" value="1"/>
</dbReference>
<dbReference type="SUPFAM" id="SSF51713">
    <property type="entry name" value="tRNA-guanine transglycosylase"/>
    <property type="match status" value="1"/>
</dbReference>
<dbReference type="EMBL" id="DSEU01000011">
    <property type="protein sequence ID" value="HEM66391.1"/>
    <property type="molecule type" value="Genomic_DNA"/>
</dbReference>
<comment type="caution">
    <text evidence="1">The sequence shown here is derived from an EMBL/GenBank/DDBJ whole genome shotgun (WGS) entry which is preliminary data.</text>
</comment>
<evidence type="ECO:0000313" key="1">
    <source>
        <dbReference type="EMBL" id="HEM66391.1"/>
    </source>
</evidence>
<dbReference type="GO" id="GO:0006400">
    <property type="term" value="P:tRNA modification"/>
    <property type="evidence" value="ECO:0007669"/>
    <property type="project" value="InterPro"/>
</dbReference>
<evidence type="ECO:0008006" key="2">
    <source>
        <dbReference type="Google" id="ProtNLM"/>
    </source>
</evidence>
<name>A0A7J2U0U6_9CREN</name>
<gene>
    <name evidence="1" type="ORF">ENO26_02290</name>
</gene>
<reference evidence="1" key="1">
    <citation type="journal article" date="2020" name="mSystems">
        <title>Genome- and Community-Level Interaction Insights into Carbon Utilization and Element Cycling Functions of Hydrothermarchaeota in Hydrothermal Sediment.</title>
        <authorList>
            <person name="Zhou Z."/>
            <person name="Liu Y."/>
            <person name="Xu W."/>
            <person name="Pan J."/>
            <person name="Luo Z.H."/>
            <person name="Li M."/>
        </authorList>
    </citation>
    <scope>NUCLEOTIDE SEQUENCE [LARGE SCALE GENOMIC DNA]</scope>
    <source>
        <strain evidence="1">SpSt-125</strain>
    </source>
</reference>
<dbReference type="InterPro" id="IPR036511">
    <property type="entry name" value="TGT-like_sf"/>
</dbReference>